<feature type="domain" description="Retrovirus-related Pol polyprotein from transposon TNT 1-94-like beta-barrel" evidence="1">
    <location>
        <begin position="20"/>
        <end position="94"/>
    </location>
</feature>
<dbReference type="EMBL" id="JAMSHJ010000002">
    <property type="protein sequence ID" value="KAI5438622.1"/>
    <property type="molecule type" value="Genomic_DNA"/>
</dbReference>
<keyword evidence="3" id="KW-1185">Reference proteome</keyword>
<dbReference type="AlphaFoldDB" id="A0A9D5B7M8"/>
<gene>
    <name evidence="2" type="ORF">KIW84_024380</name>
</gene>
<dbReference type="Proteomes" id="UP001058974">
    <property type="component" value="Chromosome 2"/>
</dbReference>
<evidence type="ECO:0000313" key="3">
    <source>
        <dbReference type="Proteomes" id="UP001058974"/>
    </source>
</evidence>
<evidence type="ECO:0000259" key="1">
    <source>
        <dbReference type="Pfam" id="PF22936"/>
    </source>
</evidence>
<reference evidence="2 3" key="1">
    <citation type="journal article" date="2022" name="Nat. Genet.">
        <title>Improved pea reference genome and pan-genome highlight genomic features and evolutionary characteristics.</title>
        <authorList>
            <person name="Yang T."/>
            <person name="Liu R."/>
            <person name="Luo Y."/>
            <person name="Hu S."/>
            <person name="Wang D."/>
            <person name="Wang C."/>
            <person name="Pandey M.K."/>
            <person name="Ge S."/>
            <person name="Xu Q."/>
            <person name="Li N."/>
            <person name="Li G."/>
            <person name="Huang Y."/>
            <person name="Saxena R.K."/>
            <person name="Ji Y."/>
            <person name="Li M."/>
            <person name="Yan X."/>
            <person name="He Y."/>
            <person name="Liu Y."/>
            <person name="Wang X."/>
            <person name="Xiang C."/>
            <person name="Varshney R.K."/>
            <person name="Ding H."/>
            <person name="Gao S."/>
            <person name="Zong X."/>
        </authorList>
    </citation>
    <scope>NUCLEOTIDE SEQUENCE [LARGE SCALE GENOMIC DNA]</scope>
    <source>
        <strain evidence="2 3">cv. Zhongwan 6</strain>
    </source>
</reference>
<dbReference type="Gramene" id="Psat02G0438000-T1">
    <property type="protein sequence ID" value="KAI5438622.1"/>
    <property type="gene ID" value="KIW84_024380"/>
</dbReference>
<comment type="caution">
    <text evidence="2">The sequence shown here is derived from an EMBL/GenBank/DDBJ whole genome shotgun (WGS) entry which is preliminary data.</text>
</comment>
<protein>
    <recommendedName>
        <fullName evidence="1">Retrovirus-related Pol polyprotein from transposon TNT 1-94-like beta-barrel domain-containing protein</fullName>
    </recommendedName>
</protein>
<name>A0A9D5B7M8_PEA</name>
<proteinExistence type="predicted"/>
<sequence length="350" mass="39067">MTGKNSSFLALNASCSKDIWIIDSGATDHMTPYMSYLSSYSPLPNKRHITTANGSQTPIVGSGNIRLSPSLHLNHVLHVPKLSNNLLSIHKLTKDLNCIVTFFHSHCVFQDLATGKTIGIVEEQNGLYCLPHKESKCHRAGSESWANTQIWLQHRRLGHPPLRMLSPQLQGENNQEAESSELSVLPVIPVIQEPLMPNEDGGDVPISVHNNVDRYKLQDPESSPELFVLPVIPVIQEPLMPKEDGGDVPISVHNNVDRYKLQDPESSPELFVLPVIPVIQEPLMPKEDGGDVPIPVHNNVDRYKLQLQRKRWKGKSVLPQHVQSSEPEVSVPNPEPRILVSQTLMTYLLL</sequence>
<organism evidence="2 3">
    <name type="scientific">Pisum sativum</name>
    <name type="common">Garden pea</name>
    <name type="synonym">Lathyrus oleraceus</name>
    <dbReference type="NCBI Taxonomy" id="3888"/>
    <lineage>
        <taxon>Eukaryota</taxon>
        <taxon>Viridiplantae</taxon>
        <taxon>Streptophyta</taxon>
        <taxon>Embryophyta</taxon>
        <taxon>Tracheophyta</taxon>
        <taxon>Spermatophyta</taxon>
        <taxon>Magnoliopsida</taxon>
        <taxon>eudicotyledons</taxon>
        <taxon>Gunneridae</taxon>
        <taxon>Pentapetalae</taxon>
        <taxon>rosids</taxon>
        <taxon>fabids</taxon>
        <taxon>Fabales</taxon>
        <taxon>Fabaceae</taxon>
        <taxon>Papilionoideae</taxon>
        <taxon>50 kb inversion clade</taxon>
        <taxon>NPAAA clade</taxon>
        <taxon>Hologalegina</taxon>
        <taxon>IRL clade</taxon>
        <taxon>Fabeae</taxon>
        <taxon>Lathyrus</taxon>
    </lineage>
</organism>
<dbReference type="Pfam" id="PF22936">
    <property type="entry name" value="Pol_BBD"/>
    <property type="match status" value="1"/>
</dbReference>
<dbReference type="InterPro" id="IPR054722">
    <property type="entry name" value="PolX-like_BBD"/>
</dbReference>
<evidence type="ECO:0000313" key="2">
    <source>
        <dbReference type="EMBL" id="KAI5438622.1"/>
    </source>
</evidence>
<accession>A0A9D5B7M8</accession>